<keyword evidence="2 5" id="KW-0812">Transmembrane</keyword>
<gene>
    <name evidence="7" type="ORF">K7432_013461</name>
</gene>
<dbReference type="Pfam" id="PF02656">
    <property type="entry name" value="DUF202"/>
    <property type="match status" value="1"/>
</dbReference>
<feature type="domain" description="DUF202" evidence="6">
    <location>
        <begin position="21"/>
        <end position="75"/>
    </location>
</feature>
<proteinExistence type="predicted"/>
<keyword evidence="4 5" id="KW-0472">Membrane</keyword>
<dbReference type="Proteomes" id="UP001479436">
    <property type="component" value="Unassembled WGS sequence"/>
</dbReference>
<comment type="caution">
    <text evidence="7">The sequence shown here is derived from an EMBL/GenBank/DDBJ whole genome shotgun (WGS) entry which is preliminary data.</text>
</comment>
<feature type="transmembrane region" description="Helical" evidence="5">
    <location>
        <begin position="29"/>
        <end position="49"/>
    </location>
</feature>
<evidence type="ECO:0000259" key="6">
    <source>
        <dbReference type="Pfam" id="PF02656"/>
    </source>
</evidence>
<sequence length="115" mass="12868">MTGYVESTNILTDDELLEVRARERTFDGAYWRSALSAFGSGVIILRVFTSEFYKIGLVYIAMGIGMLILGTMRRRSFGRDLDLSVPFKTSGNYTIATTLVVLPAYITLLVFLLLL</sequence>
<protein>
    <recommendedName>
        <fullName evidence="6">DUF202 domain-containing protein</fullName>
    </recommendedName>
</protein>
<keyword evidence="8" id="KW-1185">Reference proteome</keyword>
<accession>A0ABR2VRQ9</accession>
<dbReference type="InterPro" id="IPR003807">
    <property type="entry name" value="DUF202"/>
</dbReference>
<dbReference type="PANTHER" id="PTHR38646">
    <property type="entry name" value="YALI0F00814P"/>
    <property type="match status" value="1"/>
</dbReference>
<feature type="transmembrane region" description="Helical" evidence="5">
    <location>
        <begin position="55"/>
        <end position="72"/>
    </location>
</feature>
<reference evidence="7 8" key="1">
    <citation type="submission" date="2023-04" db="EMBL/GenBank/DDBJ databases">
        <title>Genome of Basidiobolus ranarum AG-B5.</title>
        <authorList>
            <person name="Stajich J.E."/>
            <person name="Carter-House D."/>
            <person name="Gryganskyi A."/>
        </authorList>
    </citation>
    <scope>NUCLEOTIDE SEQUENCE [LARGE SCALE GENOMIC DNA]</scope>
    <source>
        <strain evidence="7 8">AG-B5</strain>
    </source>
</reference>
<feature type="transmembrane region" description="Helical" evidence="5">
    <location>
        <begin position="93"/>
        <end position="114"/>
    </location>
</feature>
<dbReference type="PANTHER" id="PTHR38646:SF1">
    <property type="entry name" value="DUF202 DOMAIN-CONTAINING PROTEIN"/>
    <property type="match status" value="1"/>
</dbReference>
<evidence type="ECO:0000256" key="5">
    <source>
        <dbReference type="SAM" id="Phobius"/>
    </source>
</evidence>
<evidence type="ECO:0000256" key="4">
    <source>
        <dbReference type="ARBA" id="ARBA00023136"/>
    </source>
</evidence>
<keyword evidence="3 5" id="KW-1133">Transmembrane helix</keyword>
<comment type="subcellular location">
    <subcellularLocation>
        <location evidence="1">Endomembrane system</location>
        <topology evidence="1">Multi-pass membrane protein</topology>
    </subcellularLocation>
</comment>
<name>A0ABR2VRQ9_9FUNG</name>
<evidence type="ECO:0000313" key="7">
    <source>
        <dbReference type="EMBL" id="KAK9694355.1"/>
    </source>
</evidence>
<dbReference type="EMBL" id="JASJQH010008211">
    <property type="protein sequence ID" value="KAK9694355.1"/>
    <property type="molecule type" value="Genomic_DNA"/>
</dbReference>
<evidence type="ECO:0000256" key="1">
    <source>
        <dbReference type="ARBA" id="ARBA00004127"/>
    </source>
</evidence>
<organism evidence="7 8">
    <name type="scientific">Basidiobolus ranarum</name>
    <dbReference type="NCBI Taxonomy" id="34480"/>
    <lineage>
        <taxon>Eukaryota</taxon>
        <taxon>Fungi</taxon>
        <taxon>Fungi incertae sedis</taxon>
        <taxon>Zoopagomycota</taxon>
        <taxon>Entomophthoromycotina</taxon>
        <taxon>Basidiobolomycetes</taxon>
        <taxon>Basidiobolales</taxon>
        <taxon>Basidiobolaceae</taxon>
        <taxon>Basidiobolus</taxon>
    </lineage>
</organism>
<evidence type="ECO:0000313" key="8">
    <source>
        <dbReference type="Proteomes" id="UP001479436"/>
    </source>
</evidence>
<evidence type="ECO:0000256" key="3">
    <source>
        <dbReference type="ARBA" id="ARBA00022989"/>
    </source>
</evidence>
<evidence type="ECO:0000256" key="2">
    <source>
        <dbReference type="ARBA" id="ARBA00022692"/>
    </source>
</evidence>